<organism evidence="7 8">
    <name type="scientific">Candidatus Caccopulliclostridium gallistercoris</name>
    <dbReference type="NCBI Taxonomy" id="2840719"/>
    <lineage>
        <taxon>Bacteria</taxon>
        <taxon>Bacillati</taxon>
        <taxon>Bacillota</taxon>
        <taxon>Clostridia</taxon>
        <taxon>Candidatus Caccopulliclostridium</taxon>
    </lineage>
</organism>
<dbReference type="PANTHER" id="PTHR43701:SF2">
    <property type="entry name" value="MEMBRANE TRANSPORTER PROTEIN YJNA-RELATED"/>
    <property type="match status" value="1"/>
</dbReference>
<dbReference type="InterPro" id="IPR002781">
    <property type="entry name" value="TM_pro_TauE-like"/>
</dbReference>
<evidence type="ECO:0000313" key="8">
    <source>
        <dbReference type="Proteomes" id="UP000886861"/>
    </source>
</evidence>
<evidence type="ECO:0000256" key="4">
    <source>
        <dbReference type="ARBA" id="ARBA00022989"/>
    </source>
</evidence>
<protein>
    <recommendedName>
        <fullName evidence="6">Probable membrane transporter protein</fullName>
    </recommendedName>
</protein>
<evidence type="ECO:0000256" key="3">
    <source>
        <dbReference type="ARBA" id="ARBA00022692"/>
    </source>
</evidence>
<reference evidence="7" key="1">
    <citation type="submission" date="2020-10" db="EMBL/GenBank/DDBJ databases">
        <authorList>
            <person name="Gilroy R."/>
        </authorList>
    </citation>
    <scope>NUCLEOTIDE SEQUENCE</scope>
    <source>
        <strain evidence="7">CHK186-9395</strain>
    </source>
</reference>
<evidence type="ECO:0000256" key="6">
    <source>
        <dbReference type="RuleBase" id="RU363041"/>
    </source>
</evidence>
<feature type="transmembrane region" description="Helical" evidence="6">
    <location>
        <begin position="7"/>
        <end position="35"/>
    </location>
</feature>
<evidence type="ECO:0000256" key="5">
    <source>
        <dbReference type="ARBA" id="ARBA00023136"/>
    </source>
</evidence>
<keyword evidence="6" id="KW-1003">Cell membrane</keyword>
<comment type="caution">
    <text evidence="7">The sequence shown here is derived from an EMBL/GenBank/DDBJ whole genome shotgun (WGS) entry which is preliminary data.</text>
</comment>
<reference evidence="7" key="2">
    <citation type="journal article" date="2021" name="PeerJ">
        <title>Extensive microbial diversity within the chicken gut microbiome revealed by metagenomics and culture.</title>
        <authorList>
            <person name="Gilroy R."/>
            <person name="Ravi A."/>
            <person name="Getino M."/>
            <person name="Pursley I."/>
            <person name="Horton D.L."/>
            <person name="Alikhan N.F."/>
            <person name="Baker D."/>
            <person name="Gharbi K."/>
            <person name="Hall N."/>
            <person name="Watson M."/>
            <person name="Adriaenssens E.M."/>
            <person name="Foster-Nyarko E."/>
            <person name="Jarju S."/>
            <person name="Secka A."/>
            <person name="Antonio M."/>
            <person name="Oren A."/>
            <person name="Chaudhuri R.R."/>
            <person name="La Ragione R."/>
            <person name="Hildebrand F."/>
            <person name="Pallen M.J."/>
        </authorList>
    </citation>
    <scope>NUCLEOTIDE SEQUENCE</scope>
    <source>
        <strain evidence="7">CHK186-9395</strain>
    </source>
</reference>
<dbReference type="InterPro" id="IPR051598">
    <property type="entry name" value="TSUP/Inactive_protease-like"/>
</dbReference>
<name>A0A9D1NEM7_9FIRM</name>
<proteinExistence type="inferred from homology"/>
<comment type="subcellular location">
    <subcellularLocation>
        <location evidence="6">Cell membrane</location>
        <topology evidence="6">Multi-pass membrane protein</topology>
    </subcellularLocation>
    <subcellularLocation>
        <location evidence="1">Membrane</location>
        <topology evidence="1">Multi-pass membrane protein</topology>
    </subcellularLocation>
</comment>
<keyword evidence="5 6" id="KW-0472">Membrane</keyword>
<feature type="transmembrane region" description="Helical" evidence="6">
    <location>
        <begin position="41"/>
        <end position="60"/>
    </location>
</feature>
<dbReference type="EMBL" id="DVOJ01000014">
    <property type="protein sequence ID" value="HIV01724.1"/>
    <property type="molecule type" value="Genomic_DNA"/>
</dbReference>
<dbReference type="Proteomes" id="UP000886861">
    <property type="component" value="Unassembled WGS sequence"/>
</dbReference>
<evidence type="ECO:0000256" key="2">
    <source>
        <dbReference type="ARBA" id="ARBA00009142"/>
    </source>
</evidence>
<keyword evidence="4 6" id="KW-1133">Transmembrane helix</keyword>
<evidence type="ECO:0000313" key="7">
    <source>
        <dbReference type="EMBL" id="HIV01724.1"/>
    </source>
</evidence>
<dbReference type="GO" id="GO:0005886">
    <property type="term" value="C:plasma membrane"/>
    <property type="evidence" value="ECO:0007669"/>
    <property type="project" value="UniProtKB-SubCell"/>
</dbReference>
<evidence type="ECO:0000256" key="1">
    <source>
        <dbReference type="ARBA" id="ARBA00004141"/>
    </source>
</evidence>
<feature type="transmembrane region" description="Helical" evidence="6">
    <location>
        <begin position="72"/>
        <end position="90"/>
    </location>
</feature>
<dbReference type="PANTHER" id="PTHR43701">
    <property type="entry name" value="MEMBRANE TRANSPORTER PROTEIN MJ0441-RELATED"/>
    <property type="match status" value="1"/>
</dbReference>
<keyword evidence="3 6" id="KW-0812">Transmembrane</keyword>
<accession>A0A9D1NEM7</accession>
<sequence length="125" mass="13558">MTIFLLILFGVIGGIFGGMGMGGGTMLIPLLTIFLNFSQKVSQGFNIFSFLVMAVFALIIHIKNGLVDIKSVIPIVLSGILFSLGGAYLANLVKGNVLKIIFGVFLILLAIFEIFKLFKENKTKN</sequence>
<feature type="transmembrane region" description="Helical" evidence="6">
    <location>
        <begin position="96"/>
        <end position="115"/>
    </location>
</feature>
<gene>
    <name evidence="7" type="ORF">IAA62_04145</name>
</gene>
<comment type="similarity">
    <text evidence="2 6">Belongs to the 4-toluene sulfonate uptake permease (TSUP) (TC 2.A.102) family.</text>
</comment>
<dbReference type="Pfam" id="PF01925">
    <property type="entry name" value="TauE"/>
    <property type="match status" value="1"/>
</dbReference>
<dbReference type="AlphaFoldDB" id="A0A9D1NEM7"/>